<dbReference type="InterPro" id="IPR044817">
    <property type="entry name" value="SBP-like"/>
</dbReference>
<dbReference type="EMBL" id="GDKF01010400">
    <property type="protein sequence ID" value="JAT68222.1"/>
    <property type="molecule type" value="Transcribed_RNA"/>
</dbReference>
<accession>A0A1D1ZMK5</accession>
<keyword evidence="3" id="KW-0862">Zinc</keyword>
<protein>
    <recommendedName>
        <fullName evidence="5">SBP-type domain-containing protein</fullName>
    </recommendedName>
</protein>
<evidence type="ECO:0000256" key="2">
    <source>
        <dbReference type="ARBA" id="ARBA00022771"/>
    </source>
</evidence>
<evidence type="ECO:0000259" key="5">
    <source>
        <dbReference type="PROSITE" id="PS51141"/>
    </source>
</evidence>
<dbReference type="InterPro" id="IPR036893">
    <property type="entry name" value="SBP_sf"/>
</dbReference>
<evidence type="ECO:0000256" key="3">
    <source>
        <dbReference type="ARBA" id="ARBA00022833"/>
    </source>
</evidence>
<dbReference type="GO" id="GO:0003677">
    <property type="term" value="F:DNA binding"/>
    <property type="evidence" value="ECO:0007669"/>
    <property type="project" value="InterPro"/>
</dbReference>
<evidence type="ECO:0000256" key="1">
    <source>
        <dbReference type="ARBA" id="ARBA00022723"/>
    </source>
</evidence>
<feature type="compositionally biased region" description="Low complexity" evidence="4">
    <location>
        <begin position="322"/>
        <end position="337"/>
    </location>
</feature>
<keyword evidence="1" id="KW-0479">Metal-binding</keyword>
<dbReference type="Pfam" id="PF03110">
    <property type="entry name" value="SBP"/>
    <property type="match status" value="1"/>
</dbReference>
<evidence type="ECO:0000313" key="6">
    <source>
        <dbReference type="EMBL" id="JAT68222.1"/>
    </source>
</evidence>
<name>A0A1D1ZMK5_AUXPR</name>
<feature type="region of interest" description="Disordered" evidence="4">
    <location>
        <begin position="1"/>
        <end position="61"/>
    </location>
</feature>
<feature type="non-terminal residue" evidence="6">
    <location>
        <position position="495"/>
    </location>
</feature>
<dbReference type="PANTHER" id="PTHR31251:SF169">
    <property type="entry name" value="SQUAMOSA PROMOTER-BINDING-LIKE PROTEIN 8"/>
    <property type="match status" value="1"/>
</dbReference>
<organism evidence="6">
    <name type="scientific">Auxenochlorella protothecoides</name>
    <name type="common">Green microalga</name>
    <name type="synonym">Chlorella protothecoides</name>
    <dbReference type="NCBI Taxonomy" id="3075"/>
    <lineage>
        <taxon>Eukaryota</taxon>
        <taxon>Viridiplantae</taxon>
        <taxon>Chlorophyta</taxon>
        <taxon>core chlorophytes</taxon>
        <taxon>Trebouxiophyceae</taxon>
        <taxon>Chlorellales</taxon>
        <taxon>Chlorellaceae</taxon>
        <taxon>Auxenochlorella</taxon>
    </lineage>
</organism>
<evidence type="ECO:0000256" key="4">
    <source>
        <dbReference type="SAM" id="MobiDB-lite"/>
    </source>
</evidence>
<keyword evidence="2" id="KW-0863">Zinc-finger</keyword>
<reference evidence="6" key="1">
    <citation type="submission" date="2015-08" db="EMBL/GenBank/DDBJ databases">
        <authorList>
            <person name="Babu N.S."/>
            <person name="Beckwith C.J."/>
            <person name="Beseler K.G."/>
            <person name="Brison A."/>
            <person name="Carone J.V."/>
            <person name="Caskin T.P."/>
            <person name="Diamond M."/>
            <person name="Durham M.E."/>
            <person name="Foxe J.M."/>
            <person name="Go M."/>
            <person name="Henderson B.A."/>
            <person name="Jones I.B."/>
            <person name="McGettigan J.A."/>
            <person name="Micheletti S.J."/>
            <person name="Nasrallah M.E."/>
            <person name="Ortiz D."/>
            <person name="Piller C.R."/>
            <person name="Privatt S.R."/>
            <person name="Schneider S.L."/>
            <person name="Sharp S."/>
            <person name="Smith T.C."/>
            <person name="Stanton J.D."/>
            <person name="Ullery H.E."/>
            <person name="Wilson R.J."/>
            <person name="Serrano M.G."/>
            <person name="Buck G."/>
            <person name="Lee V."/>
            <person name="Wang Y."/>
            <person name="Carvalho R."/>
            <person name="Voegtly L."/>
            <person name="Shi R."/>
            <person name="Duckworth R."/>
            <person name="Johnson A."/>
            <person name="Loviza R."/>
            <person name="Walstead R."/>
            <person name="Shah Z."/>
            <person name="Kiflezghi M."/>
            <person name="Wade K."/>
            <person name="Ball S.L."/>
            <person name="Bradley K.W."/>
            <person name="Asai D.J."/>
            <person name="Bowman C.A."/>
            <person name="Russell D.A."/>
            <person name="Pope W.H."/>
            <person name="Jacobs-Sera D."/>
            <person name="Hendrix R.W."/>
            <person name="Hatfull G.F."/>
        </authorList>
    </citation>
    <scope>NUCLEOTIDE SEQUENCE</scope>
</reference>
<gene>
    <name evidence="6" type="ORF">g.21860</name>
</gene>
<dbReference type="PANTHER" id="PTHR31251">
    <property type="entry name" value="SQUAMOSA PROMOTER-BINDING-LIKE PROTEIN 4"/>
    <property type="match status" value="1"/>
</dbReference>
<proteinExistence type="predicted"/>
<dbReference type="SUPFAM" id="SSF103612">
    <property type="entry name" value="SBT domain"/>
    <property type="match status" value="1"/>
</dbReference>
<sequence length="495" mass="52449">MSPEEVPDSEDAVDGRTSLLTPSEAPAEPEGSIKGAPHSPRDTHDADKPHIHTGGRRRRDAPGCQVCGCALGNLRSYYQRYRICVPCATAETIDRNGVSMRFCQQCGRFQELAAFEGLMRTCRARLDKHAARRRRANQLPHANPDPDYRLPKSQRITYSALTAPSSGGSPDRRPPLSAEGAVRDEGDAVEVRMATAAAREASDTIPPLVISRPLHIQLTTAGQEAPAEVPDPAPFQPWQSARQEVPKDELYLSAISRLAQMAAGHGSTHAKEVAAAELAAHGVEASEGHGSHPTAVPYLDSQTVVALLAAAAGVDIGPGGAPRPAEAPPRASSPGPSQALHRPLSSLDQLVRRLRRERSWGAAREGSTPSGTSQHLAAGEIGGRGPHRSWPFPSYHQQPPQQQQRVGSGPGSEPQPVRGFQRILSMQGSSDPARNPMPSPFKNPEVQVGTLGRGADSRPGPARRSSDGSPHAPVAHQASPSWELSRAHGSGGGGG</sequence>
<dbReference type="GO" id="GO:0005634">
    <property type="term" value="C:nucleus"/>
    <property type="evidence" value="ECO:0007669"/>
    <property type="project" value="InterPro"/>
</dbReference>
<feature type="region of interest" description="Disordered" evidence="4">
    <location>
        <begin position="160"/>
        <end position="185"/>
    </location>
</feature>
<feature type="region of interest" description="Disordered" evidence="4">
    <location>
        <begin position="359"/>
        <end position="495"/>
    </location>
</feature>
<feature type="compositionally biased region" description="Basic and acidic residues" evidence="4">
    <location>
        <begin position="39"/>
        <end position="50"/>
    </location>
</feature>
<dbReference type="GO" id="GO:0008270">
    <property type="term" value="F:zinc ion binding"/>
    <property type="evidence" value="ECO:0007669"/>
    <property type="project" value="UniProtKB-KW"/>
</dbReference>
<feature type="region of interest" description="Disordered" evidence="4">
    <location>
        <begin position="318"/>
        <end position="345"/>
    </location>
</feature>
<dbReference type="InterPro" id="IPR004333">
    <property type="entry name" value="SBP_dom"/>
</dbReference>
<dbReference type="AlphaFoldDB" id="A0A1D1ZMK5"/>
<dbReference type="Gene3D" id="4.10.1100.10">
    <property type="entry name" value="Transcription factor, SBP-box domain"/>
    <property type="match status" value="1"/>
</dbReference>
<dbReference type="PROSITE" id="PS51141">
    <property type="entry name" value="ZF_SBP"/>
    <property type="match status" value="1"/>
</dbReference>
<feature type="compositionally biased region" description="Acidic residues" evidence="4">
    <location>
        <begin position="1"/>
        <end position="12"/>
    </location>
</feature>
<feature type="domain" description="SBP-type" evidence="5">
    <location>
        <begin position="61"/>
        <end position="136"/>
    </location>
</feature>